<dbReference type="InterPro" id="IPR036527">
    <property type="entry name" value="SCP2_sterol-bd_dom_sf"/>
</dbReference>
<dbReference type="SUPFAM" id="SSF55718">
    <property type="entry name" value="SCP-like"/>
    <property type="match status" value="1"/>
</dbReference>
<sequence>MCSHTVGSVHASVARQAGSSSAGPRLPRPLALPFSLLPDTVCSHVIVNLLNQSLMVQLKQGELDFLQRRFLTVRVRDAGINIHLTVEGRKLRVATGHAADALIIEASVYDFLRLVGQQEDPDALVFQRRLVVQGDTELGLEVKSFLDGLDVDSLGLYRHLAPVLHRLLPVYRRLFS</sequence>
<evidence type="ECO:0000259" key="1">
    <source>
        <dbReference type="Pfam" id="PF02036"/>
    </source>
</evidence>
<accession>A0A3B0YQ36</accession>
<dbReference type="Pfam" id="PF02036">
    <property type="entry name" value="SCP2"/>
    <property type="match status" value="1"/>
</dbReference>
<proteinExistence type="predicted"/>
<dbReference type="AlphaFoldDB" id="A0A3B0YQ36"/>
<protein>
    <recommendedName>
        <fullName evidence="1">SCP2 domain-containing protein</fullName>
    </recommendedName>
</protein>
<evidence type="ECO:0000313" key="2">
    <source>
        <dbReference type="EMBL" id="VAW78810.1"/>
    </source>
</evidence>
<name>A0A3B0YQ36_9ZZZZ</name>
<dbReference type="InterPro" id="IPR003033">
    <property type="entry name" value="SCP2_sterol-bd_dom"/>
</dbReference>
<organism evidence="2">
    <name type="scientific">hydrothermal vent metagenome</name>
    <dbReference type="NCBI Taxonomy" id="652676"/>
    <lineage>
        <taxon>unclassified sequences</taxon>
        <taxon>metagenomes</taxon>
        <taxon>ecological metagenomes</taxon>
    </lineage>
</organism>
<gene>
    <name evidence="2" type="ORF">MNBD_GAMMA15-1303</name>
</gene>
<reference evidence="2" key="1">
    <citation type="submission" date="2018-06" db="EMBL/GenBank/DDBJ databases">
        <authorList>
            <person name="Zhirakovskaya E."/>
        </authorList>
    </citation>
    <scope>NUCLEOTIDE SEQUENCE</scope>
</reference>
<dbReference type="EMBL" id="UOFN01000102">
    <property type="protein sequence ID" value="VAW78810.1"/>
    <property type="molecule type" value="Genomic_DNA"/>
</dbReference>
<feature type="domain" description="SCP2" evidence="1">
    <location>
        <begin position="58"/>
        <end position="147"/>
    </location>
</feature>